<proteinExistence type="predicted"/>
<dbReference type="EMBL" id="JBHULY010000029">
    <property type="protein sequence ID" value="MFD2727123.1"/>
    <property type="molecule type" value="Genomic_DNA"/>
</dbReference>
<dbReference type="Pfam" id="PF11376">
    <property type="entry name" value="DUF3179"/>
    <property type="match status" value="1"/>
</dbReference>
<dbReference type="InterPro" id="IPR021516">
    <property type="entry name" value="DUF3179"/>
</dbReference>
<sequence>MILAITALLLALAIAFGRQTAVFGKLKLALWFFSYFEQKRLLFTIVSLGLLALAVYNHSFSITLIWFGTITVLLLLFSFFFDMKFFFPEIKKVEKGIPNNIPESTKIIGISIDHLAVAYPLEKVVIPRHIINDVIDDKHVLISYCAICRSALAFDSQVNNQNLYFKVAGVWRRNMIIYDTKTHSLWQQATGECIYGKMKGSQLTLVSGENTTLGEWKKKYPKTYFATKCIEARKGYVSREFMLKAINFITPKVLVPGFTDLSGLPVRETVFGIDYNGISKAYPKSEIEDLSEFKDDYGTKKIKLEYNKTSDYLTASDINGNKEIIVEKHWWLGWKEFHPDTEIWKKAPKKI</sequence>
<keyword evidence="1" id="KW-0472">Membrane</keyword>
<comment type="caution">
    <text evidence="2">The sequence shown here is derived from an EMBL/GenBank/DDBJ whole genome shotgun (WGS) entry which is preliminary data.</text>
</comment>
<feature type="transmembrane region" description="Helical" evidence="1">
    <location>
        <begin position="41"/>
        <end position="57"/>
    </location>
</feature>
<name>A0ABW5TCV2_9FLAO</name>
<dbReference type="Proteomes" id="UP001597476">
    <property type="component" value="Unassembled WGS sequence"/>
</dbReference>
<keyword evidence="1" id="KW-0812">Transmembrane</keyword>
<feature type="transmembrane region" description="Helical" evidence="1">
    <location>
        <begin position="64"/>
        <end position="81"/>
    </location>
</feature>
<dbReference type="RefSeq" id="WP_380292675.1">
    <property type="nucleotide sequence ID" value="NZ_JBHULY010000029.1"/>
</dbReference>
<evidence type="ECO:0000313" key="3">
    <source>
        <dbReference type="Proteomes" id="UP001597476"/>
    </source>
</evidence>
<gene>
    <name evidence="2" type="ORF">ACFSR8_12955</name>
</gene>
<organism evidence="2 3">
    <name type="scientific">Hyunsoonleella rubra</name>
    <dbReference type="NCBI Taxonomy" id="1737062"/>
    <lineage>
        <taxon>Bacteria</taxon>
        <taxon>Pseudomonadati</taxon>
        <taxon>Bacteroidota</taxon>
        <taxon>Flavobacteriia</taxon>
        <taxon>Flavobacteriales</taxon>
        <taxon>Flavobacteriaceae</taxon>
    </lineage>
</organism>
<evidence type="ECO:0000313" key="2">
    <source>
        <dbReference type="EMBL" id="MFD2727123.1"/>
    </source>
</evidence>
<keyword evidence="1" id="KW-1133">Transmembrane helix</keyword>
<accession>A0ABW5TCV2</accession>
<reference evidence="3" key="1">
    <citation type="journal article" date="2019" name="Int. J. Syst. Evol. Microbiol.">
        <title>The Global Catalogue of Microorganisms (GCM) 10K type strain sequencing project: providing services to taxonomists for standard genome sequencing and annotation.</title>
        <authorList>
            <consortium name="The Broad Institute Genomics Platform"/>
            <consortium name="The Broad Institute Genome Sequencing Center for Infectious Disease"/>
            <person name="Wu L."/>
            <person name="Ma J."/>
        </authorList>
    </citation>
    <scope>NUCLEOTIDE SEQUENCE [LARGE SCALE GENOMIC DNA]</scope>
    <source>
        <strain evidence="3">KCTC 42398</strain>
    </source>
</reference>
<protein>
    <submittedName>
        <fullName evidence="2">DUF3179 domain-containing (Seleno)protein</fullName>
    </submittedName>
</protein>
<evidence type="ECO:0000256" key="1">
    <source>
        <dbReference type="SAM" id="Phobius"/>
    </source>
</evidence>
<keyword evidence="3" id="KW-1185">Reference proteome</keyword>